<keyword evidence="2 4" id="KW-0175">Coiled coil</keyword>
<feature type="region of interest" description="Disordered" evidence="5">
    <location>
        <begin position="1"/>
        <end position="30"/>
    </location>
</feature>
<feature type="coiled-coil region" evidence="4">
    <location>
        <begin position="329"/>
        <end position="363"/>
    </location>
</feature>
<dbReference type="Gene3D" id="1.20.5.500">
    <property type="entry name" value="Single helix bin"/>
    <property type="match status" value="1"/>
</dbReference>
<dbReference type="PROSITE" id="PS51842">
    <property type="entry name" value="IF_ROD_2"/>
    <property type="match status" value="1"/>
</dbReference>
<dbReference type="PANTHER" id="PTHR45616">
    <property type="entry name" value="GATA-TYPE DOMAIN-CONTAINING PROTEIN"/>
    <property type="match status" value="1"/>
</dbReference>
<dbReference type="InterPro" id="IPR032444">
    <property type="entry name" value="Keratin_2_head"/>
</dbReference>
<dbReference type="PRINTS" id="PR01276">
    <property type="entry name" value="TYPE2KERATIN"/>
</dbReference>
<dbReference type="SUPFAM" id="SSF64593">
    <property type="entry name" value="Intermediate filament protein, coiled coil region"/>
    <property type="match status" value="1"/>
</dbReference>
<dbReference type="GO" id="GO:0005615">
    <property type="term" value="C:extracellular space"/>
    <property type="evidence" value="ECO:0007669"/>
    <property type="project" value="TreeGrafter"/>
</dbReference>
<dbReference type="GO" id="GO:0030280">
    <property type="term" value="F:structural constituent of skin epidermis"/>
    <property type="evidence" value="ECO:0007669"/>
    <property type="project" value="TreeGrafter"/>
</dbReference>
<dbReference type="Pfam" id="PF00038">
    <property type="entry name" value="Filament"/>
    <property type="match status" value="1"/>
</dbReference>
<dbReference type="InterPro" id="IPR003054">
    <property type="entry name" value="Keratin_II"/>
</dbReference>
<dbReference type="OrthoDB" id="2441647at2759"/>
<evidence type="ECO:0000256" key="4">
    <source>
        <dbReference type="SAM" id="Coils"/>
    </source>
</evidence>
<dbReference type="EMBL" id="JAACNH010000002">
    <property type="protein sequence ID" value="KAG8452703.1"/>
    <property type="molecule type" value="Genomic_DNA"/>
</dbReference>
<evidence type="ECO:0000256" key="2">
    <source>
        <dbReference type="ARBA" id="ARBA00023054"/>
    </source>
</evidence>
<sequence length="372" mass="41637">MSWHMQRSVATSAGPGKGFSAMSSGGSSRIPISSASGSGQLFAAPPRFGSRSLVMDSKRRTASTTGNSRCGIVSSGSFGGSAQNISSLGIQQVTINQALLTPLNLNIDPSISVVRKEEREKIKTLNNKFASYIDKVRFLEQQNKVLETKWSLLQQQHQPSKSSDFDSIFNAYISSLTNGLGTLNRDKGTLDRHLQTMKEQAEDFKKRYEDELKTWDGAENAFVSVKKEVDATFLTNTQLQTRQCALEEELTFLRHIFEQVLSGIKQQGFESSVILSMDNNRVLDFNDTIADVKKQFEDIAKRSKDEAESAYQTKYRQLQDAASLQGDDLRKSKNEVSELSRSIQRLKNEIENLIKKFISLMSLLDAQRAMNY</sequence>
<keyword evidence="1" id="KW-0403">Intermediate filament</keyword>
<dbReference type="GO" id="GO:0045109">
    <property type="term" value="P:intermediate filament organization"/>
    <property type="evidence" value="ECO:0007669"/>
    <property type="project" value="TreeGrafter"/>
</dbReference>
<comment type="similarity">
    <text evidence="3">Belongs to the intermediate filament family.</text>
</comment>
<evidence type="ECO:0000313" key="7">
    <source>
        <dbReference type="EMBL" id="KAG8452703.1"/>
    </source>
</evidence>
<dbReference type="Pfam" id="PF16208">
    <property type="entry name" value="Keratin_2_head"/>
    <property type="match status" value="1"/>
</dbReference>
<comment type="caution">
    <text evidence="7">The sequence shown here is derived from an EMBL/GenBank/DDBJ whole genome shotgun (WGS) entry which is preliminary data.</text>
</comment>
<evidence type="ECO:0000256" key="5">
    <source>
        <dbReference type="SAM" id="MobiDB-lite"/>
    </source>
</evidence>
<name>A0A8T2K8X9_9PIPI</name>
<dbReference type="InterPro" id="IPR039008">
    <property type="entry name" value="IF_rod_dom"/>
</dbReference>
<organism evidence="7 8">
    <name type="scientific">Hymenochirus boettgeri</name>
    <name type="common">Congo dwarf clawed frog</name>
    <dbReference type="NCBI Taxonomy" id="247094"/>
    <lineage>
        <taxon>Eukaryota</taxon>
        <taxon>Metazoa</taxon>
        <taxon>Chordata</taxon>
        <taxon>Craniata</taxon>
        <taxon>Vertebrata</taxon>
        <taxon>Euteleostomi</taxon>
        <taxon>Amphibia</taxon>
        <taxon>Batrachia</taxon>
        <taxon>Anura</taxon>
        <taxon>Pipoidea</taxon>
        <taxon>Pipidae</taxon>
        <taxon>Pipinae</taxon>
        <taxon>Hymenochirus</taxon>
    </lineage>
</organism>
<keyword evidence="8" id="KW-1185">Reference proteome</keyword>
<dbReference type="GO" id="GO:0045095">
    <property type="term" value="C:keratin filament"/>
    <property type="evidence" value="ECO:0007669"/>
    <property type="project" value="InterPro"/>
</dbReference>
<reference evidence="7" key="1">
    <citation type="thesis" date="2020" institute="ProQuest LLC" country="789 East Eisenhower Parkway, Ann Arbor, MI, USA">
        <title>Comparative Genomics and Chromosome Evolution.</title>
        <authorList>
            <person name="Mudd A.B."/>
        </authorList>
    </citation>
    <scope>NUCLEOTIDE SEQUENCE</scope>
    <source>
        <strain evidence="7">Female2</strain>
        <tissue evidence="7">Blood</tissue>
    </source>
</reference>
<dbReference type="FunFam" id="1.20.5.1160:FF:000001">
    <property type="entry name" value="Keratin type II"/>
    <property type="match status" value="1"/>
</dbReference>
<evidence type="ECO:0000256" key="1">
    <source>
        <dbReference type="ARBA" id="ARBA00022754"/>
    </source>
</evidence>
<feature type="domain" description="IF rod" evidence="6">
    <location>
        <begin position="118"/>
        <end position="372"/>
    </location>
</feature>
<protein>
    <recommendedName>
        <fullName evidence="6">IF rod domain-containing protein</fullName>
    </recommendedName>
</protein>
<dbReference type="PANTHER" id="PTHR45616:SF68">
    <property type="entry name" value="KERATIN, TYPE II CYTOSKELETAL"/>
    <property type="match status" value="1"/>
</dbReference>
<evidence type="ECO:0000256" key="3">
    <source>
        <dbReference type="ARBA" id="ARBA00061646"/>
    </source>
</evidence>
<dbReference type="AlphaFoldDB" id="A0A8T2K8X9"/>
<gene>
    <name evidence="7" type="ORF">GDO86_004478</name>
</gene>
<dbReference type="GO" id="GO:0031424">
    <property type="term" value="P:keratinization"/>
    <property type="evidence" value="ECO:0007669"/>
    <property type="project" value="TreeGrafter"/>
</dbReference>
<feature type="coiled-coil region" evidence="4">
    <location>
        <begin position="115"/>
        <end position="142"/>
    </location>
</feature>
<proteinExistence type="inferred from homology"/>
<evidence type="ECO:0000259" key="6">
    <source>
        <dbReference type="PROSITE" id="PS51842"/>
    </source>
</evidence>
<dbReference type="SMART" id="SM01391">
    <property type="entry name" value="Filament"/>
    <property type="match status" value="1"/>
</dbReference>
<evidence type="ECO:0000313" key="8">
    <source>
        <dbReference type="Proteomes" id="UP000812440"/>
    </source>
</evidence>
<dbReference type="Proteomes" id="UP000812440">
    <property type="component" value="Chromosome 2"/>
</dbReference>
<dbReference type="FunFam" id="1.20.5.500:FF:000001">
    <property type="entry name" value="Type II keratin 23"/>
    <property type="match status" value="1"/>
</dbReference>
<accession>A0A8T2K8X9</accession>
<dbReference type="Gene3D" id="1.20.5.1160">
    <property type="entry name" value="Vasodilator-stimulated phosphoprotein"/>
    <property type="match status" value="1"/>
</dbReference>